<evidence type="ECO:0000313" key="2">
    <source>
        <dbReference type="Proteomes" id="UP000051491"/>
    </source>
</evidence>
<reference evidence="1 2" key="1">
    <citation type="journal article" date="2015" name="Genome Announc.">
        <title>Expanding the biotechnology potential of lactobacilli through comparative genomics of 213 strains and associated genera.</title>
        <authorList>
            <person name="Sun Z."/>
            <person name="Harris H.M."/>
            <person name="McCann A."/>
            <person name="Guo C."/>
            <person name="Argimon S."/>
            <person name="Zhang W."/>
            <person name="Yang X."/>
            <person name="Jeffery I.B."/>
            <person name="Cooney J.C."/>
            <person name="Kagawa T.F."/>
            <person name="Liu W."/>
            <person name="Song Y."/>
            <person name="Salvetti E."/>
            <person name="Wrobel A."/>
            <person name="Rasinkangas P."/>
            <person name="Parkhill J."/>
            <person name="Rea M.C."/>
            <person name="O'Sullivan O."/>
            <person name="Ritari J."/>
            <person name="Douillard F.P."/>
            <person name="Paul Ross R."/>
            <person name="Yang R."/>
            <person name="Briner A.E."/>
            <person name="Felis G.E."/>
            <person name="de Vos W.M."/>
            <person name="Barrangou R."/>
            <person name="Klaenhammer T.R."/>
            <person name="Caufield P.W."/>
            <person name="Cui Y."/>
            <person name="Zhang H."/>
            <person name="O'Toole P.W."/>
        </authorList>
    </citation>
    <scope>NUCLEOTIDE SEQUENCE [LARGE SCALE GENOMIC DNA]</scope>
    <source>
        <strain evidence="1 2">DSM 15353</strain>
    </source>
</reference>
<dbReference type="SUPFAM" id="SSF53474">
    <property type="entry name" value="alpha/beta-Hydrolases"/>
    <property type="match status" value="1"/>
</dbReference>
<comment type="caution">
    <text evidence="1">The sequence shown here is derived from an EMBL/GenBank/DDBJ whole genome shotgun (WGS) entry which is preliminary data.</text>
</comment>
<dbReference type="EMBL" id="JQBK01000063">
    <property type="protein sequence ID" value="KRN81645.1"/>
    <property type="molecule type" value="Genomic_DNA"/>
</dbReference>
<accession>A0A0R2K633</accession>
<gene>
    <name evidence="1" type="ORF">IV43_GL001822</name>
</gene>
<evidence type="ECO:0000313" key="1">
    <source>
        <dbReference type="EMBL" id="KRN81645.1"/>
    </source>
</evidence>
<dbReference type="InterPro" id="IPR029058">
    <property type="entry name" value="AB_hydrolase_fold"/>
</dbReference>
<dbReference type="NCBIfam" id="NF033892">
    <property type="entry name" value="XcbB_CpsF_sero"/>
    <property type="match status" value="1"/>
</dbReference>
<dbReference type="AlphaFoldDB" id="A0A0R2K633"/>
<dbReference type="PATRIC" id="fig|89059.3.peg.1939"/>
<dbReference type="Proteomes" id="UP000051491">
    <property type="component" value="Unassembled WGS sequence"/>
</dbReference>
<organism evidence="1 2">
    <name type="scientific">Ligilactobacillus acidipiscis</name>
    <dbReference type="NCBI Taxonomy" id="89059"/>
    <lineage>
        <taxon>Bacteria</taxon>
        <taxon>Bacillati</taxon>
        <taxon>Bacillota</taxon>
        <taxon>Bacilli</taxon>
        <taxon>Lactobacillales</taxon>
        <taxon>Lactobacillaceae</taxon>
        <taxon>Ligilactobacillus</taxon>
    </lineage>
</organism>
<name>A0A0R2K633_9LACO</name>
<proteinExistence type="predicted"/>
<protein>
    <submittedName>
        <fullName evidence="1">Uncharacterized protein</fullName>
    </submittedName>
</protein>
<dbReference type="Gene3D" id="3.40.50.1820">
    <property type="entry name" value="alpha/beta hydrolase"/>
    <property type="match status" value="1"/>
</dbReference>
<sequence>MEGTQMKILTMGSPASTDIFDQKINKIYNGNYEVQKVKEFYTLGHLLSSYTKVKRFAETVKQNSKLYDFLTWNFEKEGFWGKLDTFQPDLLVLDLFPEVYFGSFILEDETCITRNFRLMDSIPKNATPFNTSCENYVQKVMEQVKAFEERVHVVTPKTKILFNGARFPQHMSQNGKIQKKFDGSIYKLPANKINGYNRNWEILDQALVKEGFDVLNFDQKNSATELNFPTGEHWYYFYNQNYYTDVQCQIEAVAQHYNLGPTILKLNVGSDVDVSKITQDVVLLNVPNPKNDLKIFRKDKFARKLALELAGKDYVLHGNKGHYYRFVKRRQLKTEYPKFKDVHYRIIPPKEEKKFWGNKLLVRMPAFTRHYKTSMMERNFQVDFISLKDSVVKDTYILEIGDINLMAGSFYTNTKNYPDYEKQVQDLIQAVAKKFNVGKNDIVLYGASRGGVGAVLHAALGNYKFIASDPVIDDTTWYLDSDIHFVEGVRDIDLTDKVSTALSNYQRSKGDGIILGTSNIGVTFSAHLRLPLSKVTLLDLDIDLHRHPGFNKKTTSVQLSIINYLLIKDDFKMIEHSDQVSGGVVLEVKHLAQNAINLQKVDKFRIKLSDIKKYDRGVTELAMDNIKDNYKYVRTDDEFEYFELI</sequence>
<dbReference type="STRING" id="89059.LAC1533_1964"/>